<keyword evidence="2" id="KW-1185">Reference proteome</keyword>
<reference evidence="2" key="1">
    <citation type="submission" date="2012-03" db="EMBL/GenBank/DDBJ databases">
        <title>Fervidicoccus fontis complete genome analysis confirms its distinct phylogenetic position and predicts its environmental function.</title>
        <authorList>
            <person name="Lebedinsky A.V."/>
            <person name="Mardanov A.V."/>
            <person name="Gumerov V.M."/>
            <person name="Beletsky A.V."/>
            <person name="Kublanov I.V."/>
            <person name="Perevalova A.A."/>
            <person name="Bonch-Osmolovskaya E.A."/>
            <person name="Ravin N.V."/>
            <person name="Skryabin K.G."/>
        </authorList>
    </citation>
    <scope>NUCLEOTIDE SEQUENCE [LARGE SCALE GENOMIC DNA]</scope>
    <source>
        <strain evidence="2">DSM 19380 / VKM B-2539 / Kam940</strain>
    </source>
</reference>
<dbReference type="KEGG" id="ffo:FFONT_0569"/>
<proteinExistence type="predicted"/>
<protein>
    <submittedName>
        <fullName evidence="1">Uncharacterized protein</fullName>
    </submittedName>
</protein>
<dbReference type="AlphaFoldDB" id="I0A0Q2"/>
<dbReference type="STRING" id="1163730.FFONT_0569"/>
<dbReference type="HOGENOM" id="CLU_2783869_0_0_2"/>
<accession>I0A0Q2</accession>
<organism evidence="1 2">
    <name type="scientific">Fervidicoccus fontis (strain DSM 19380 / JCM 18336 / VKM B-2539 / Kam940)</name>
    <dbReference type="NCBI Taxonomy" id="1163730"/>
    <lineage>
        <taxon>Archaea</taxon>
        <taxon>Thermoproteota</taxon>
        <taxon>Thermoprotei</taxon>
        <taxon>Fervidicoccales</taxon>
        <taxon>Fervidicoccaceae</taxon>
        <taxon>Fervidicoccus</taxon>
    </lineage>
</organism>
<evidence type="ECO:0000313" key="2">
    <source>
        <dbReference type="Proteomes" id="UP000007391"/>
    </source>
</evidence>
<dbReference type="Proteomes" id="UP000007391">
    <property type="component" value="Chromosome"/>
</dbReference>
<name>I0A0Q2_FERFK</name>
<sequence>MGPVIGRTQNAVEEISNILKLSEKHILYSGVQVLYKFIDQYYPLISIPLHPDPDWFYMWLRGFREQGI</sequence>
<dbReference type="EMBL" id="CP003423">
    <property type="protein sequence ID" value="AFH42559.1"/>
    <property type="molecule type" value="Genomic_DNA"/>
</dbReference>
<gene>
    <name evidence="1" type="ordered locus">FFONT_0569</name>
</gene>
<reference evidence="1 2" key="2">
    <citation type="journal article" date="2014" name="Extremophiles">
        <title>Analysis of the complete genome of Fervidococcus fontis confirms the distinct phylogenetic position of the order Fervidicoccales and suggests its environmental function.</title>
        <authorList>
            <person name="Lebedinsky A.V."/>
            <person name="Mardanov A.V."/>
            <person name="Kublanov I.V."/>
            <person name="Gumerov V.M."/>
            <person name="Beletsky A.V."/>
            <person name="Perevalova A.A."/>
            <person name="Bidzhieva S.Kh."/>
            <person name="Bonch-Osmolovskaya E.A."/>
            <person name="Skryabin K.G."/>
            <person name="Ravin N.V."/>
        </authorList>
    </citation>
    <scope>NUCLEOTIDE SEQUENCE [LARGE SCALE GENOMIC DNA]</scope>
    <source>
        <strain evidence="2">DSM 19380 / VKM B-2539 / Kam940</strain>
    </source>
</reference>
<evidence type="ECO:0000313" key="1">
    <source>
        <dbReference type="EMBL" id="AFH42559.1"/>
    </source>
</evidence>
<dbReference type="InParanoid" id="I0A0Q2"/>